<organism evidence="1 2">
    <name type="scientific">Pseudomonas allii</name>
    <dbReference type="NCBI Taxonomy" id="2740531"/>
    <lineage>
        <taxon>Bacteria</taxon>
        <taxon>Pseudomonadati</taxon>
        <taxon>Pseudomonadota</taxon>
        <taxon>Gammaproteobacteria</taxon>
        <taxon>Pseudomonadales</taxon>
        <taxon>Pseudomonadaceae</taxon>
        <taxon>Pseudomonas</taxon>
    </lineage>
</organism>
<gene>
    <name evidence="1" type="ORF">RJC98_13200</name>
</gene>
<protein>
    <submittedName>
        <fullName evidence="1">AAA family ATPase</fullName>
    </submittedName>
</protein>
<keyword evidence="2" id="KW-1185">Reference proteome</keyword>
<dbReference type="EMBL" id="JAVLRO010000004">
    <property type="protein sequence ID" value="MDR9876146.1"/>
    <property type="molecule type" value="Genomic_DNA"/>
</dbReference>
<reference evidence="1" key="1">
    <citation type="submission" date="2023-07" db="EMBL/GenBank/DDBJ databases">
        <title>Bioagumentation of soil contaminated with hydrocarbons using Pseudomonas poae 7b strain.</title>
        <authorList>
            <person name="Kumor A."/>
        </authorList>
    </citation>
    <scope>NUCLEOTIDE SEQUENCE</scope>
    <source>
        <strain evidence="1">7b</strain>
    </source>
</reference>
<sequence length="451" mass="49447">MRVHFDDSLRILATTVARQLGDEALSDGVVLRDTTGRLAFFSNSILSPATIEQLSTSLRSSLKHYARDDQLVADISEYGVSDLLIENTITSLIIEGRKIRLIDRRLVGADWLRAPAPPNSAPPRFVFSSIKGGVGRSTALAVVAADLAARGLKVLAIDLDIEAPGLGAILLNDDTLPEFGLLDALVENGLTALDETFLADLVSPSPLTGNNGRIDVIPVLGRRSINNPSEVLAKIARAYAEDITPEGQVITVLDQISSLIDQFSDPRRYDVILVDARAGLHETTASALLGLGAEVFLFGLDEPQTFQGFRILLSHMAKFTNAEQLPGWLSRFTIIQGKAPAESELRKDFAERCESLFTTIGLGPHQKSPINEINHEISDFDQLEWDDEISDADVLPAEDPNYFTPLAIIDDSRYKSFNPLIKRDLIENSIYSSSYQELLDKINNSIPQLLE</sequence>
<proteinExistence type="predicted"/>
<evidence type="ECO:0000313" key="2">
    <source>
        <dbReference type="Proteomes" id="UP001244872"/>
    </source>
</evidence>
<evidence type="ECO:0000313" key="1">
    <source>
        <dbReference type="EMBL" id="MDR9876146.1"/>
    </source>
</evidence>
<comment type="caution">
    <text evidence="1">The sequence shown here is derived from an EMBL/GenBank/DDBJ whole genome shotgun (WGS) entry which is preliminary data.</text>
</comment>
<dbReference type="Proteomes" id="UP001244872">
    <property type="component" value="Unassembled WGS sequence"/>
</dbReference>
<accession>A0ACC6LCX4</accession>
<name>A0ACC6LCX4_9PSED</name>